<dbReference type="PANTHER" id="PTHR33841">
    <property type="entry name" value="DNA METHYLTRANSFERASE YEEA-RELATED"/>
    <property type="match status" value="1"/>
</dbReference>
<sequence length="1166" mass="134500">MTPLDIDRIRQVDDFESLVVFLRDELEWPLQAEDIEDLSFDYEPEELGISDEVAVKINYIKQLRPLADNQPWGIFYIDFEPKKLPVVVLRRVLQKLVIKKRSTSQKSNMPGWQMNDLLFINSFGQQDQREITFAHFRQEDDNQLPTLKVIGWDGQDTPLHLDRCQNELGHLRFDPDTDAETWRTNWSTAFTTTHRHTISTSKKLAQELAELAKIVRVNAEHILKYETEGGRFKKAMAKFKTALIHDLTEEDFADMYAQTIAYGLLYTAIRSHVSGEANAVSTERVQQLVLPTNPFLKEVMEGFFNIGARKWDSEKEMITGIEFDELGINEIISTLKDERTDFDAILRDFGNKNPNEDPVIHFYELFLKEYDALKRKSRGVYYTPQPVVSFIVRSVDQVLKRDFKLPLGLADTTTWGQMHKNNPDIKIPDGVSEDDFFVQILDPALGTGTFLVETIDLIHKTMIETWQDKGKNEEEIKQLWNQYVPDCLLPRLYGFELMMAPYAIAHMKIGIKLFETGYQNFQQDNQRVRVYLTNTLEEPVDTTEYLATLDPAMAEETRQANEVKKKDSITVVIGNPPYSGLSFNMNSWIDGLLKGQIPNGPKVRSYYEVDGQPLGERKLWLQDDYVKFIRYSQFRLDNTGIGVMGLITNHAYLDNPTFRGMRQALLESFDILNFVDLHGNAKKTEVPPEGLANENVFDIQQGVGVCLLRNTQKTDQSHVSYASFWGSRENKYTLSLKNTTYTVDCDRLSPNSPYYFFVPRDEDNRDEYENCYKINDIMAVNVTGIVTARDEFVIDFDSKILLKRIDEFRSKELSDDEIRKKYFTSKGSSKYLAGDTRSWKIADVRKKVTADNDWNRRVKRILYRPFDMREIYYVDWMVDWPRPEVMHHMLAGENLGLITVRQVAEGIFNHAFVSRNIIESRITISNKGIGFLLPLYLYPVEGELNFSKGDWPAGKEGRTPNLDKKFVDEFAENLGLGFVSDGKGDIKKTFGPEDIFSYIYAIFHSPTYRSRYAEFLKIDFPRVPITADTDMFRQLVGLGGELTALHLMESDKLNNHITTFPVSGNNAVSKVGETKKKLKDVKDGKGKLFINTTQYFDGLPEAVWNFHIGGYQVCYKWLYDRKKAGRKLSAEDIEHYHRIVVALGETIKIMKQIDEVIDAHGGWPIK</sequence>
<keyword evidence="4" id="KW-0808">Transferase</keyword>
<dbReference type="GO" id="GO:0032259">
    <property type="term" value="P:methylation"/>
    <property type="evidence" value="ECO:0007669"/>
    <property type="project" value="UniProtKB-KW"/>
</dbReference>
<dbReference type="GO" id="GO:0003677">
    <property type="term" value="F:DNA binding"/>
    <property type="evidence" value="ECO:0007669"/>
    <property type="project" value="InterPro"/>
</dbReference>
<evidence type="ECO:0000313" key="11">
    <source>
        <dbReference type="Proteomes" id="UP000188273"/>
    </source>
</evidence>
<comment type="catalytic activity">
    <reaction evidence="6">
        <text>a 2'-deoxyadenosine in DNA + S-adenosyl-L-methionine = an N(6)-methyl-2'-deoxyadenosine in DNA + S-adenosyl-L-homocysteine + H(+)</text>
        <dbReference type="Rhea" id="RHEA:15197"/>
        <dbReference type="Rhea" id="RHEA-COMP:12418"/>
        <dbReference type="Rhea" id="RHEA-COMP:12419"/>
        <dbReference type="ChEBI" id="CHEBI:15378"/>
        <dbReference type="ChEBI" id="CHEBI:57856"/>
        <dbReference type="ChEBI" id="CHEBI:59789"/>
        <dbReference type="ChEBI" id="CHEBI:90615"/>
        <dbReference type="ChEBI" id="CHEBI:90616"/>
        <dbReference type="EC" id="2.1.1.72"/>
    </reaction>
</comment>
<dbReference type="InterPro" id="IPR029063">
    <property type="entry name" value="SAM-dependent_MTases_sf"/>
</dbReference>
<dbReference type="PRINTS" id="PR00507">
    <property type="entry name" value="N12N6MTFRASE"/>
</dbReference>
<evidence type="ECO:0000313" key="10">
    <source>
        <dbReference type="EMBL" id="AQQ09635.1"/>
    </source>
</evidence>
<dbReference type="REBASE" id="211567">
    <property type="entry name" value="PbaD3ORF1443P"/>
</dbReference>
<evidence type="ECO:0000259" key="9">
    <source>
        <dbReference type="Pfam" id="PF18135"/>
    </source>
</evidence>
<dbReference type="GO" id="GO:0004386">
    <property type="term" value="F:helicase activity"/>
    <property type="evidence" value="ECO:0007669"/>
    <property type="project" value="UniProtKB-KW"/>
</dbReference>
<dbReference type="Proteomes" id="UP000188273">
    <property type="component" value="Chromosome"/>
</dbReference>
<evidence type="ECO:0000256" key="3">
    <source>
        <dbReference type="ARBA" id="ARBA00022603"/>
    </source>
</evidence>
<feature type="domain" description="DNA methylase adenine-specific" evidence="7">
    <location>
        <begin position="357"/>
        <end position="399"/>
    </location>
</feature>
<reference evidence="11" key="1">
    <citation type="submission" date="2017-02" db="EMBL/GenBank/DDBJ databases">
        <title>Comparative genomics and description of representatives of a novel lineage of planctomycetes thriving in anoxic sediments.</title>
        <authorList>
            <person name="Spring S."/>
            <person name="Bunk B."/>
            <person name="Sproer C."/>
            <person name="Klenk H.-P."/>
        </authorList>
    </citation>
    <scope>NUCLEOTIDE SEQUENCE [LARGE SCALE GENOMIC DNA]</scope>
    <source>
        <strain evidence="11">L21-RPul-D3</strain>
    </source>
</reference>
<dbReference type="InterPro" id="IPR050953">
    <property type="entry name" value="N4_N6_ade-DNA_methylase"/>
</dbReference>
<dbReference type="AlphaFoldDB" id="A0A1Q2HQW9"/>
<dbReference type="OrthoDB" id="9758243at2"/>
<keyword evidence="11" id="KW-1185">Reference proteome</keyword>
<feature type="domain" description="Type ISP restriction-modification enzyme LLaBIII C-terminal specificity" evidence="9">
    <location>
        <begin position="776"/>
        <end position="1151"/>
    </location>
</feature>
<name>A0A1Q2HQW9_9BACT</name>
<dbReference type="GO" id="GO:0009007">
    <property type="term" value="F:site-specific DNA-methyltransferase (adenine-specific) activity"/>
    <property type="evidence" value="ECO:0007669"/>
    <property type="project" value="UniProtKB-EC"/>
</dbReference>
<dbReference type="Pfam" id="PF07669">
    <property type="entry name" value="Eco57I"/>
    <property type="match status" value="1"/>
</dbReference>
<keyword evidence="3" id="KW-0489">Methyltransferase</keyword>
<organism evidence="10 11">
    <name type="scientific">Sedimentisphaera cyanobacteriorum</name>
    <dbReference type="NCBI Taxonomy" id="1940790"/>
    <lineage>
        <taxon>Bacteria</taxon>
        <taxon>Pseudomonadati</taxon>
        <taxon>Planctomycetota</taxon>
        <taxon>Phycisphaerae</taxon>
        <taxon>Sedimentisphaerales</taxon>
        <taxon>Sedimentisphaeraceae</taxon>
        <taxon>Sedimentisphaera</taxon>
    </lineage>
</organism>
<protein>
    <recommendedName>
        <fullName evidence="2">site-specific DNA-methyltransferase (adenine-specific)</fullName>
        <ecNumber evidence="2">2.1.1.72</ecNumber>
    </recommendedName>
</protein>
<keyword evidence="10" id="KW-0067">ATP-binding</keyword>
<keyword evidence="10" id="KW-0547">Nucleotide-binding</keyword>
<dbReference type="EMBL" id="CP019633">
    <property type="protein sequence ID" value="AQQ09635.1"/>
    <property type="molecule type" value="Genomic_DNA"/>
</dbReference>
<dbReference type="Gene3D" id="3.40.50.150">
    <property type="entry name" value="Vaccinia Virus protein VP39"/>
    <property type="match status" value="1"/>
</dbReference>
<dbReference type="EC" id="2.1.1.72" evidence="2"/>
<dbReference type="InterPro" id="IPR003356">
    <property type="entry name" value="DNA_methylase_A-5"/>
</dbReference>
<dbReference type="Pfam" id="PF18135">
    <property type="entry name" value="Type_ISP_C"/>
    <property type="match status" value="1"/>
</dbReference>
<dbReference type="GO" id="GO:0006304">
    <property type="term" value="P:DNA modification"/>
    <property type="evidence" value="ECO:0007669"/>
    <property type="project" value="InterPro"/>
</dbReference>
<dbReference type="InterPro" id="IPR041635">
    <property type="entry name" value="Type_ISP_LLaBIII_C"/>
</dbReference>
<evidence type="ECO:0000256" key="4">
    <source>
        <dbReference type="ARBA" id="ARBA00022679"/>
    </source>
</evidence>
<dbReference type="InterPro" id="IPR011639">
    <property type="entry name" value="MethylTrfase_TaqI-like_dom"/>
</dbReference>
<evidence type="ECO:0000256" key="5">
    <source>
        <dbReference type="ARBA" id="ARBA00022691"/>
    </source>
</evidence>
<keyword evidence="5" id="KW-0949">S-adenosyl-L-methionine</keyword>
<dbReference type="RefSeq" id="WP_077540214.1">
    <property type="nucleotide sequence ID" value="NZ_CP019633.1"/>
</dbReference>
<evidence type="ECO:0000259" key="8">
    <source>
        <dbReference type="Pfam" id="PF07669"/>
    </source>
</evidence>
<gene>
    <name evidence="10" type="ORF">L21SP3_01443</name>
</gene>
<dbReference type="KEGG" id="pbu:L21SP3_01443"/>
<comment type="similarity">
    <text evidence="1">Belongs to the N(4)/N(6)-methyltransferase family.</text>
</comment>
<dbReference type="Pfam" id="PF02384">
    <property type="entry name" value="N6_Mtase"/>
    <property type="match status" value="1"/>
</dbReference>
<dbReference type="SUPFAM" id="SSF53335">
    <property type="entry name" value="S-adenosyl-L-methionine-dependent methyltransferases"/>
    <property type="match status" value="1"/>
</dbReference>
<feature type="domain" description="Type II methyltransferase M.TaqI-like" evidence="8">
    <location>
        <begin position="492"/>
        <end position="679"/>
    </location>
</feature>
<keyword evidence="10" id="KW-0347">Helicase</keyword>
<evidence type="ECO:0000259" key="7">
    <source>
        <dbReference type="Pfam" id="PF02384"/>
    </source>
</evidence>
<keyword evidence="10" id="KW-0378">Hydrolase</keyword>
<evidence type="ECO:0000256" key="1">
    <source>
        <dbReference type="ARBA" id="ARBA00006594"/>
    </source>
</evidence>
<evidence type="ECO:0000256" key="6">
    <source>
        <dbReference type="ARBA" id="ARBA00047942"/>
    </source>
</evidence>
<dbReference type="PANTHER" id="PTHR33841:SF1">
    <property type="entry name" value="DNA METHYLTRANSFERASE A"/>
    <property type="match status" value="1"/>
</dbReference>
<dbReference type="GO" id="GO:0008170">
    <property type="term" value="F:N-methyltransferase activity"/>
    <property type="evidence" value="ECO:0007669"/>
    <property type="project" value="InterPro"/>
</dbReference>
<evidence type="ECO:0000256" key="2">
    <source>
        <dbReference type="ARBA" id="ARBA00011900"/>
    </source>
</evidence>
<proteinExistence type="inferred from homology"/>
<dbReference type="STRING" id="1940790.L21SP3_01443"/>
<accession>A0A1Q2HQW9</accession>